<protein>
    <submittedName>
        <fullName evidence="2">Uncharacterized protein</fullName>
    </submittedName>
</protein>
<reference evidence="2 3" key="1">
    <citation type="submission" date="2007-06" db="EMBL/GenBank/DDBJ databases">
        <authorList>
            <person name="Shimkets L."/>
            <person name="Ferriera S."/>
            <person name="Johnson J."/>
            <person name="Kravitz S."/>
            <person name="Beeson K."/>
            <person name="Sutton G."/>
            <person name="Rogers Y.-H."/>
            <person name="Friedman R."/>
            <person name="Frazier M."/>
            <person name="Venter J.C."/>
        </authorList>
    </citation>
    <scope>NUCLEOTIDE SEQUENCE [LARGE SCALE GENOMIC DNA]</scope>
    <source>
        <strain evidence="2 3">SIR-1</strain>
    </source>
</reference>
<dbReference type="AlphaFoldDB" id="A6GJQ0"/>
<organism evidence="2 3">
    <name type="scientific">Plesiocystis pacifica SIR-1</name>
    <dbReference type="NCBI Taxonomy" id="391625"/>
    <lineage>
        <taxon>Bacteria</taxon>
        <taxon>Pseudomonadati</taxon>
        <taxon>Myxococcota</taxon>
        <taxon>Polyangia</taxon>
        <taxon>Nannocystales</taxon>
        <taxon>Nannocystaceae</taxon>
        <taxon>Plesiocystis</taxon>
    </lineage>
</organism>
<accession>A6GJQ0</accession>
<feature type="region of interest" description="Disordered" evidence="1">
    <location>
        <begin position="93"/>
        <end position="114"/>
    </location>
</feature>
<dbReference type="Proteomes" id="UP000005801">
    <property type="component" value="Unassembled WGS sequence"/>
</dbReference>
<dbReference type="RefSeq" id="WP_006976936.1">
    <property type="nucleotide sequence ID" value="NZ_ABCS01000163.1"/>
</dbReference>
<feature type="compositionally biased region" description="Basic and acidic residues" evidence="1">
    <location>
        <begin position="104"/>
        <end position="114"/>
    </location>
</feature>
<comment type="caution">
    <text evidence="2">The sequence shown here is derived from an EMBL/GenBank/DDBJ whole genome shotgun (WGS) entry which is preliminary data.</text>
</comment>
<sequence length="324" mass="35222">MSVQVIIVNGRRWGVEFSGFSSPLRAVALADEGDDDEHDDEPRGAAARPELRLRPWTCADHLRTLREHLRSGSAGLELDSDRYADAVLDHATMTPATPSTAETSAHDRDAGRPLDPEHRRALALWWANGLEPDRDPEAEVPDREGWLSLGEAGSVELRGLTWGERLAAQRAALVDTGEGLEFDPVAYLEAMLERCVVQMRPARDLDSLDSRATRILLSAVTELNHPSRDDDPLLGLPAHLAASALRLCASLGWTLERILGTPAAEVSRLLSLLDAVEGPASEHRGPSFGARSRPRPAPRPSARPRMADHPDAVVLVFGEDEGAP</sequence>
<dbReference type="OrthoDB" id="5381034at2"/>
<dbReference type="EMBL" id="ABCS01000163">
    <property type="protein sequence ID" value="EDM73912.1"/>
    <property type="molecule type" value="Genomic_DNA"/>
</dbReference>
<evidence type="ECO:0000313" key="2">
    <source>
        <dbReference type="EMBL" id="EDM73912.1"/>
    </source>
</evidence>
<evidence type="ECO:0000313" key="3">
    <source>
        <dbReference type="Proteomes" id="UP000005801"/>
    </source>
</evidence>
<keyword evidence="3" id="KW-1185">Reference proteome</keyword>
<evidence type="ECO:0000256" key="1">
    <source>
        <dbReference type="SAM" id="MobiDB-lite"/>
    </source>
</evidence>
<gene>
    <name evidence="2" type="ORF">PPSIR1_14690</name>
</gene>
<feature type="compositionally biased region" description="Low complexity" evidence="1">
    <location>
        <begin position="93"/>
        <end position="103"/>
    </location>
</feature>
<feature type="region of interest" description="Disordered" evidence="1">
    <location>
        <begin position="279"/>
        <end position="324"/>
    </location>
</feature>
<dbReference type="STRING" id="391625.PPSIR1_14690"/>
<proteinExistence type="predicted"/>
<name>A6GJQ0_9BACT</name>